<accession>A0A543GIC9</accession>
<dbReference type="PANTHER" id="PTHR44688">
    <property type="entry name" value="DNA-BINDING TRANSCRIPTIONAL ACTIVATOR DEVR_DOSR"/>
    <property type="match status" value="1"/>
</dbReference>
<dbReference type="InterPro" id="IPR029016">
    <property type="entry name" value="GAF-like_dom_sf"/>
</dbReference>
<feature type="region of interest" description="Disordered" evidence="4">
    <location>
        <begin position="1"/>
        <end position="31"/>
    </location>
</feature>
<dbReference type="CDD" id="cd06170">
    <property type="entry name" value="LuxR_C_like"/>
    <property type="match status" value="1"/>
</dbReference>
<dbReference type="PROSITE" id="PS00622">
    <property type="entry name" value="HTH_LUXR_1"/>
    <property type="match status" value="1"/>
</dbReference>
<keyword evidence="1" id="KW-0805">Transcription regulation</keyword>
<dbReference type="PANTHER" id="PTHR44688:SF16">
    <property type="entry name" value="DNA-BINDING TRANSCRIPTIONAL ACTIVATOR DEVR_DOSR"/>
    <property type="match status" value="1"/>
</dbReference>
<evidence type="ECO:0000313" key="7">
    <source>
        <dbReference type="Proteomes" id="UP000319818"/>
    </source>
</evidence>
<dbReference type="AlphaFoldDB" id="A0A543GIC9"/>
<evidence type="ECO:0000256" key="2">
    <source>
        <dbReference type="ARBA" id="ARBA00023125"/>
    </source>
</evidence>
<proteinExistence type="predicted"/>
<protein>
    <submittedName>
        <fullName evidence="6">DNA-binding CsgD family transcriptional regulator</fullName>
    </submittedName>
</protein>
<comment type="caution">
    <text evidence="6">The sequence shown here is derived from an EMBL/GenBank/DDBJ whole genome shotgun (WGS) entry which is preliminary data.</text>
</comment>
<feature type="domain" description="HTH luxR-type" evidence="5">
    <location>
        <begin position="305"/>
        <end position="370"/>
    </location>
</feature>
<dbReference type="InterPro" id="IPR036388">
    <property type="entry name" value="WH-like_DNA-bd_sf"/>
</dbReference>
<organism evidence="6 7">
    <name type="scientific">Pseudonocardia cypriaca</name>
    <dbReference type="NCBI Taxonomy" id="882449"/>
    <lineage>
        <taxon>Bacteria</taxon>
        <taxon>Bacillati</taxon>
        <taxon>Actinomycetota</taxon>
        <taxon>Actinomycetes</taxon>
        <taxon>Pseudonocardiales</taxon>
        <taxon>Pseudonocardiaceae</taxon>
        <taxon>Pseudonocardia</taxon>
    </lineage>
</organism>
<evidence type="ECO:0000256" key="4">
    <source>
        <dbReference type="SAM" id="MobiDB-lite"/>
    </source>
</evidence>
<evidence type="ECO:0000313" key="6">
    <source>
        <dbReference type="EMBL" id="TQM45832.1"/>
    </source>
</evidence>
<dbReference type="InterPro" id="IPR000792">
    <property type="entry name" value="Tscrpt_reg_LuxR_C"/>
</dbReference>
<keyword evidence="2 6" id="KW-0238">DNA-binding</keyword>
<dbReference type="PROSITE" id="PS50043">
    <property type="entry name" value="HTH_LUXR_2"/>
    <property type="match status" value="1"/>
</dbReference>
<dbReference type="Pfam" id="PF01590">
    <property type="entry name" value="GAF"/>
    <property type="match status" value="1"/>
</dbReference>
<dbReference type="Gene3D" id="1.10.10.10">
    <property type="entry name" value="Winged helix-like DNA-binding domain superfamily/Winged helix DNA-binding domain"/>
    <property type="match status" value="1"/>
</dbReference>
<dbReference type="GO" id="GO:0006355">
    <property type="term" value="P:regulation of DNA-templated transcription"/>
    <property type="evidence" value="ECO:0007669"/>
    <property type="project" value="InterPro"/>
</dbReference>
<dbReference type="SUPFAM" id="SSF46894">
    <property type="entry name" value="C-terminal effector domain of the bipartite response regulators"/>
    <property type="match status" value="1"/>
</dbReference>
<dbReference type="PRINTS" id="PR00038">
    <property type="entry name" value="HTHLUXR"/>
</dbReference>
<dbReference type="SMART" id="SM00421">
    <property type="entry name" value="HTH_LUXR"/>
    <property type="match status" value="1"/>
</dbReference>
<name>A0A543GIC9_9PSEU</name>
<gene>
    <name evidence="6" type="ORF">FB388_3232</name>
</gene>
<dbReference type="InterPro" id="IPR003018">
    <property type="entry name" value="GAF"/>
</dbReference>
<sequence length="370" mass="38974">MGRGRARDHPSDVGFRHPLPQADTSAVSPAPGAARAERELVRLCHSGQDLPALRTGVLRVLRRLIPLDAAFLATADPETLLFTSAYAEEPLDAATALYLDNEFGAQDVNKFATLATAAGHVSSLDAATRGDRWSSERYRDIMRPAGLGDELRAALTTGGGCWGYLCLHRTDHPLGFTAAEAAVLARVGPHIAHAFRQSVLLHAAPAAADPRPGVLVLAADLGVVATTPEAAALLEQLEPAPHLPLPAVVYAVVAALRSERPDPSARVRGASGAWLALHASHLDGAAAGRVAVVIEPCTPRATVTIRLAASGLSQREAEVARLVLRGASTRAISTALHISPHTVQDHLKHVFDKLGVRSRRDLVGLMLGGH</sequence>
<dbReference type="GO" id="GO:0003677">
    <property type="term" value="F:DNA binding"/>
    <property type="evidence" value="ECO:0007669"/>
    <property type="project" value="UniProtKB-KW"/>
</dbReference>
<dbReference type="Gene3D" id="3.30.450.40">
    <property type="match status" value="1"/>
</dbReference>
<keyword evidence="3" id="KW-0804">Transcription</keyword>
<evidence type="ECO:0000256" key="1">
    <source>
        <dbReference type="ARBA" id="ARBA00023015"/>
    </source>
</evidence>
<keyword evidence="7" id="KW-1185">Reference proteome</keyword>
<dbReference type="SUPFAM" id="SSF55781">
    <property type="entry name" value="GAF domain-like"/>
    <property type="match status" value="1"/>
</dbReference>
<dbReference type="Pfam" id="PF00196">
    <property type="entry name" value="GerE"/>
    <property type="match status" value="1"/>
</dbReference>
<dbReference type="InterPro" id="IPR016032">
    <property type="entry name" value="Sig_transdc_resp-reg_C-effctor"/>
</dbReference>
<dbReference type="EMBL" id="VFPH01000001">
    <property type="protein sequence ID" value="TQM45832.1"/>
    <property type="molecule type" value="Genomic_DNA"/>
</dbReference>
<dbReference type="Proteomes" id="UP000319818">
    <property type="component" value="Unassembled WGS sequence"/>
</dbReference>
<evidence type="ECO:0000259" key="5">
    <source>
        <dbReference type="PROSITE" id="PS50043"/>
    </source>
</evidence>
<reference evidence="6 7" key="1">
    <citation type="submission" date="2019-06" db="EMBL/GenBank/DDBJ databases">
        <title>Sequencing the genomes of 1000 actinobacteria strains.</title>
        <authorList>
            <person name="Klenk H.-P."/>
        </authorList>
    </citation>
    <scope>NUCLEOTIDE SEQUENCE [LARGE SCALE GENOMIC DNA]</scope>
    <source>
        <strain evidence="6 7">DSM 45511</strain>
    </source>
</reference>
<feature type="compositionally biased region" description="Basic and acidic residues" evidence="4">
    <location>
        <begin position="1"/>
        <end position="15"/>
    </location>
</feature>
<evidence type="ECO:0000256" key="3">
    <source>
        <dbReference type="ARBA" id="ARBA00023163"/>
    </source>
</evidence>